<evidence type="ECO:0000313" key="9">
    <source>
        <dbReference type="EMBL" id="CDT63571.1"/>
    </source>
</evidence>
<reference evidence="9 10" key="1">
    <citation type="submission" date="2014-06" db="EMBL/GenBank/DDBJ databases">
        <authorList>
            <person name="Le Roux F."/>
        </authorList>
    </citation>
    <scope>NUCLEOTIDE SEQUENCE [LARGE SCALE GENOMIC DNA]</scope>
    <source>
        <strain evidence="9 10">J2-31</strain>
    </source>
</reference>
<comment type="catalytic activity">
    <reaction evidence="1 7">
        <text>Cleavage of hydrophobic, N-terminal signal or leader sequences from secreted and periplasmic proteins.</text>
        <dbReference type="EC" id="3.4.21.89"/>
    </reaction>
</comment>
<keyword evidence="10" id="KW-1185">Reference proteome</keyword>
<feature type="active site" evidence="6">
    <location>
        <position position="36"/>
    </location>
</feature>
<keyword evidence="7" id="KW-1133">Transmembrane helix</keyword>
<dbReference type="InterPro" id="IPR019533">
    <property type="entry name" value="Peptidase_S26"/>
</dbReference>
<dbReference type="GO" id="GO:0004252">
    <property type="term" value="F:serine-type endopeptidase activity"/>
    <property type="evidence" value="ECO:0007669"/>
    <property type="project" value="InterPro"/>
</dbReference>
<dbReference type="NCBIfam" id="TIGR02227">
    <property type="entry name" value="sigpep_I_bact"/>
    <property type="match status" value="1"/>
</dbReference>
<dbReference type="PROSITE" id="PS00761">
    <property type="entry name" value="SPASE_I_3"/>
    <property type="match status" value="1"/>
</dbReference>
<dbReference type="InterPro" id="IPR019758">
    <property type="entry name" value="Pept_S26A_signal_pept_1_CS"/>
</dbReference>
<comment type="caution">
    <text evidence="9">The sequence shown here is derived from an EMBL/GenBank/DDBJ whole genome shotgun (WGS) entry which is preliminary data.</text>
</comment>
<dbReference type="SUPFAM" id="SSF51306">
    <property type="entry name" value="LexA/Signal peptidase"/>
    <property type="match status" value="1"/>
</dbReference>
<keyword evidence="7" id="KW-0645">Protease</keyword>
<evidence type="ECO:0000259" key="8">
    <source>
        <dbReference type="Pfam" id="PF10502"/>
    </source>
</evidence>
<dbReference type="Pfam" id="PF10502">
    <property type="entry name" value="Peptidase_S26"/>
    <property type="match status" value="1"/>
</dbReference>
<evidence type="ECO:0000256" key="6">
    <source>
        <dbReference type="PIRSR" id="PIRSR600223-1"/>
    </source>
</evidence>
<comment type="subcellular location">
    <subcellularLocation>
        <location evidence="7">Membrane</location>
        <topology evidence="7">Multi-pass membrane protein</topology>
    </subcellularLocation>
</comment>
<evidence type="ECO:0000256" key="2">
    <source>
        <dbReference type="ARBA" id="ARBA00009370"/>
    </source>
</evidence>
<organism evidence="9 10">
    <name type="scientific">Vibrio coralliirubri</name>
    <dbReference type="NCBI Taxonomy" id="1516159"/>
    <lineage>
        <taxon>Bacteria</taxon>
        <taxon>Pseudomonadati</taxon>
        <taxon>Pseudomonadota</taxon>
        <taxon>Gammaproteobacteria</taxon>
        <taxon>Vibrionales</taxon>
        <taxon>Vibrionaceae</taxon>
        <taxon>Vibrio</taxon>
    </lineage>
</organism>
<feature type="domain" description="Peptidase S26" evidence="8">
    <location>
        <begin position="12"/>
        <end position="184"/>
    </location>
</feature>
<dbReference type="RefSeq" id="WP_050650266.1">
    <property type="nucleotide sequence ID" value="NZ_LK933975.1"/>
</dbReference>
<dbReference type="EC" id="3.4.21.89" evidence="3 7"/>
<evidence type="ECO:0000256" key="3">
    <source>
        <dbReference type="ARBA" id="ARBA00013208"/>
    </source>
</evidence>
<feature type="transmembrane region" description="Helical" evidence="7">
    <location>
        <begin position="6"/>
        <end position="25"/>
    </location>
</feature>
<dbReference type="Gene3D" id="2.10.109.10">
    <property type="entry name" value="Umud Fragment, subunit A"/>
    <property type="match status" value="1"/>
</dbReference>
<dbReference type="PANTHER" id="PTHR43390">
    <property type="entry name" value="SIGNAL PEPTIDASE I"/>
    <property type="match status" value="1"/>
</dbReference>
<dbReference type="InterPro" id="IPR019757">
    <property type="entry name" value="Pept_S26A_signal_pept_1_Lys-AS"/>
</dbReference>
<evidence type="ECO:0000256" key="5">
    <source>
        <dbReference type="ARBA" id="ARBA00022801"/>
    </source>
</evidence>
<dbReference type="PANTHER" id="PTHR43390:SF1">
    <property type="entry name" value="CHLOROPLAST PROCESSING PEPTIDASE"/>
    <property type="match status" value="1"/>
</dbReference>
<evidence type="ECO:0000256" key="4">
    <source>
        <dbReference type="ARBA" id="ARBA00019232"/>
    </source>
</evidence>
<keyword evidence="7" id="KW-0812">Transmembrane</keyword>
<dbReference type="CDD" id="cd06530">
    <property type="entry name" value="S26_SPase_I"/>
    <property type="match status" value="1"/>
</dbReference>
<keyword evidence="5 7" id="KW-0378">Hydrolase</keyword>
<gene>
    <name evidence="9" type="ORF">VCR31J2_1270713</name>
</gene>
<comment type="caution">
    <text evidence="7">Lacks conserved residue(s) required for the propagation of feature annotation.</text>
</comment>
<dbReference type="GO" id="GO:0006465">
    <property type="term" value="P:signal peptide processing"/>
    <property type="evidence" value="ECO:0007669"/>
    <property type="project" value="InterPro"/>
</dbReference>
<comment type="similarity">
    <text evidence="2 7">Belongs to the peptidase S26 family.</text>
</comment>
<evidence type="ECO:0000256" key="7">
    <source>
        <dbReference type="RuleBase" id="RU362042"/>
    </source>
</evidence>
<dbReference type="EMBL" id="CCKJ01000032">
    <property type="protein sequence ID" value="CDT63571.1"/>
    <property type="molecule type" value="Genomic_DNA"/>
</dbReference>
<evidence type="ECO:0000313" key="10">
    <source>
        <dbReference type="Proteomes" id="UP000041625"/>
    </source>
</evidence>
<name>A0AA86X9S6_9VIBR</name>
<evidence type="ECO:0000256" key="1">
    <source>
        <dbReference type="ARBA" id="ARBA00000677"/>
    </source>
</evidence>
<keyword evidence="7" id="KW-0472">Membrane</keyword>
<dbReference type="PROSITE" id="PS00760">
    <property type="entry name" value="SPASE_I_2"/>
    <property type="match status" value="1"/>
</dbReference>
<dbReference type="AlphaFoldDB" id="A0AA86X9S6"/>
<protein>
    <recommendedName>
        <fullName evidence="4 7">Signal peptidase I</fullName>
        <ecNumber evidence="3 7">3.4.21.89</ecNumber>
    </recommendedName>
</protein>
<dbReference type="Proteomes" id="UP000041625">
    <property type="component" value="Unassembled WGS sequence"/>
</dbReference>
<dbReference type="GO" id="GO:0009003">
    <property type="term" value="F:signal peptidase activity"/>
    <property type="evidence" value="ECO:0007669"/>
    <property type="project" value="UniProtKB-EC"/>
</dbReference>
<sequence length="215" mass="24715">MKSFKFLLSVSTSLAFWIFALFYFFSSSINTNTGLSMAPTFEGKYWTTVNGVRPGRYTPEHGDVIRFRHPPKHRSENITFRKRVIGIPGDTVTLKNGYLYINDNKMSHGVAKKEDGFVYIKEKIGNSKYNVRYLKEDSNILEDNISWHVPEGKLFVLGDNRDYSYDSTYESFGYVDINSVNGVYNKVLLNVANGNRKFNCSLTMATNYTPFHRTC</sequence>
<proteinExistence type="inferred from homology"/>
<dbReference type="InterPro" id="IPR036286">
    <property type="entry name" value="LexA/Signal_pep-like_sf"/>
</dbReference>
<dbReference type="PRINTS" id="PR00727">
    <property type="entry name" value="LEADERPTASE"/>
</dbReference>
<dbReference type="GO" id="GO:0016020">
    <property type="term" value="C:membrane"/>
    <property type="evidence" value="ECO:0007669"/>
    <property type="project" value="UniProtKB-SubCell"/>
</dbReference>
<feature type="active site" evidence="6">
    <location>
        <position position="82"/>
    </location>
</feature>
<accession>A0AA86X9S6</accession>
<dbReference type="InterPro" id="IPR000223">
    <property type="entry name" value="Pept_S26A_signal_pept_1"/>
</dbReference>